<gene>
    <name evidence="2" type="ORF">TIFTF001_052389</name>
</gene>
<proteinExistence type="predicted"/>
<sequence>MSCNSFTDGATDPMLFMEAIMREMEHVMRLELEQIHERIDRMENTRLEQPQPAPNVRRRERVQPRHEAEDYEEFKEGGARVDLRLDENVVTGKSTWDETYSDAILVPIGPVTRARAKKFKDALMGLIRASWSQ</sequence>
<organism evidence="2 3">
    <name type="scientific">Ficus carica</name>
    <name type="common">Common fig</name>
    <dbReference type="NCBI Taxonomy" id="3494"/>
    <lineage>
        <taxon>Eukaryota</taxon>
        <taxon>Viridiplantae</taxon>
        <taxon>Streptophyta</taxon>
        <taxon>Embryophyta</taxon>
        <taxon>Tracheophyta</taxon>
        <taxon>Spermatophyta</taxon>
        <taxon>Magnoliopsida</taxon>
        <taxon>eudicotyledons</taxon>
        <taxon>Gunneridae</taxon>
        <taxon>Pentapetalae</taxon>
        <taxon>rosids</taxon>
        <taxon>fabids</taxon>
        <taxon>Rosales</taxon>
        <taxon>Moraceae</taxon>
        <taxon>Ficeae</taxon>
        <taxon>Ficus</taxon>
    </lineage>
</organism>
<evidence type="ECO:0000313" key="3">
    <source>
        <dbReference type="Proteomes" id="UP001187192"/>
    </source>
</evidence>
<evidence type="ECO:0000313" key="2">
    <source>
        <dbReference type="EMBL" id="GMN74506.1"/>
    </source>
</evidence>
<dbReference type="Proteomes" id="UP001187192">
    <property type="component" value="Unassembled WGS sequence"/>
</dbReference>
<protein>
    <submittedName>
        <fullName evidence="2">Uncharacterized protein</fullName>
    </submittedName>
</protein>
<feature type="region of interest" description="Disordered" evidence="1">
    <location>
        <begin position="41"/>
        <end position="74"/>
    </location>
</feature>
<dbReference type="AlphaFoldDB" id="A0AA88EMC6"/>
<comment type="caution">
    <text evidence="2">The sequence shown here is derived from an EMBL/GenBank/DDBJ whole genome shotgun (WGS) entry which is preliminary data.</text>
</comment>
<accession>A0AA88EMC6</accession>
<keyword evidence="3" id="KW-1185">Reference proteome</keyword>
<evidence type="ECO:0000256" key="1">
    <source>
        <dbReference type="SAM" id="MobiDB-lite"/>
    </source>
</evidence>
<reference evidence="2" key="1">
    <citation type="submission" date="2023-07" db="EMBL/GenBank/DDBJ databases">
        <title>draft genome sequence of fig (Ficus carica).</title>
        <authorList>
            <person name="Takahashi T."/>
            <person name="Nishimura K."/>
        </authorList>
    </citation>
    <scope>NUCLEOTIDE SEQUENCE</scope>
</reference>
<name>A0AA88EMC6_FICCA</name>
<dbReference type="EMBL" id="BTGU01010897">
    <property type="protein sequence ID" value="GMN74506.1"/>
    <property type="molecule type" value="Genomic_DNA"/>
</dbReference>
<feature type="compositionally biased region" description="Basic and acidic residues" evidence="1">
    <location>
        <begin position="61"/>
        <end position="74"/>
    </location>
</feature>
<feature type="non-terminal residue" evidence="2">
    <location>
        <position position="1"/>
    </location>
</feature>